<evidence type="ECO:0000313" key="4">
    <source>
        <dbReference type="EMBL" id="OGH95077.1"/>
    </source>
</evidence>
<feature type="transmembrane region" description="Helical" evidence="3">
    <location>
        <begin position="219"/>
        <end position="238"/>
    </location>
</feature>
<comment type="caution">
    <text evidence="4">The sequence shown here is derived from an EMBL/GenBank/DDBJ whole genome shotgun (WGS) entry which is preliminary data.</text>
</comment>
<feature type="compositionally biased region" description="Basic and acidic residues" evidence="2">
    <location>
        <begin position="1633"/>
        <end position="1642"/>
    </location>
</feature>
<feature type="transmembrane region" description="Helical" evidence="3">
    <location>
        <begin position="21"/>
        <end position="41"/>
    </location>
</feature>
<name>A0A1F6PFY9_9BACT</name>
<feature type="transmembrane region" description="Helical" evidence="3">
    <location>
        <begin position="244"/>
        <end position="264"/>
    </location>
</feature>
<dbReference type="STRING" id="1798709.A2538_04020"/>
<feature type="transmembrane region" description="Helical" evidence="3">
    <location>
        <begin position="53"/>
        <end position="75"/>
    </location>
</feature>
<feature type="coiled-coil region" evidence="1">
    <location>
        <begin position="719"/>
        <end position="832"/>
    </location>
</feature>
<feature type="compositionally biased region" description="Polar residues" evidence="2">
    <location>
        <begin position="1623"/>
        <end position="1632"/>
    </location>
</feature>
<dbReference type="EMBL" id="MFRE01000004">
    <property type="protein sequence ID" value="OGH95077.1"/>
    <property type="molecule type" value="Genomic_DNA"/>
</dbReference>
<organism evidence="4 5">
    <name type="scientific">Candidatus Magasanikbacteria bacterium RIFOXYD2_FULL_41_14</name>
    <dbReference type="NCBI Taxonomy" id="1798709"/>
    <lineage>
        <taxon>Bacteria</taxon>
        <taxon>Candidatus Magasanikiibacteriota</taxon>
    </lineage>
</organism>
<gene>
    <name evidence="4" type="ORF">A2538_04020</name>
</gene>
<proteinExistence type="predicted"/>
<evidence type="ECO:0000313" key="5">
    <source>
        <dbReference type="Proteomes" id="UP000178254"/>
    </source>
</evidence>
<keyword evidence="1" id="KW-0175">Coiled coil</keyword>
<keyword evidence="3" id="KW-0812">Transmembrane</keyword>
<protein>
    <submittedName>
        <fullName evidence="4">Uncharacterized protein</fullName>
    </submittedName>
</protein>
<reference evidence="4 5" key="1">
    <citation type="journal article" date="2016" name="Nat. Commun.">
        <title>Thousands of microbial genomes shed light on interconnected biogeochemical processes in an aquifer system.</title>
        <authorList>
            <person name="Anantharaman K."/>
            <person name="Brown C.T."/>
            <person name="Hug L.A."/>
            <person name="Sharon I."/>
            <person name="Castelle C.J."/>
            <person name="Probst A.J."/>
            <person name="Thomas B.C."/>
            <person name="Singh A."/>
            <person name="Wilkins M.J."/>
            <person name="Karaoz U."/>
            <person name="Brodie E.L."/>
            <person name="Williams K.H."/>
            <person name="Hubbard S.S."/>
            <person name="Banfield J.F."/>
        </authorList>
    </citation>
    <scope>NUCLEOTIDE SEQUENCE [LARGE SCALE GENOMIC DNA]</scope>
</reference>
<accession>A0A1F6PFY9</accession>
<feature type="transmembrane region" description="Helical" evidence="3">
    <location>
        <begin position="177"/>
        <end position="198"/>
    </location>
</feature>
<evidence type="ECO:0000256" key="2">
    <source>
        <dbReference type="SAM" id="MobiDB-lite"/>
    </source>
</evidence>
<keyword evidence="3" id="KW-1133">Transmembrane helix</keyword>
<evidence type="ECO:0000256" key="3">
    <source>
        <dbReference type="SAM" id="Phobius"/>
    </source>
</evidence>
<dbReference type="Proteomes" id="UP000178254">
    <property type="component" value="Unassembled WGS sequence"/>
</dbReference>
<sequence>MKRVKRWLKAGRELFKTNRRLRVVSFVLLASVVLMMVFVFVPAPNAQAVDKVAAPATAATGGGLPDVNFVTNWLARGTFMISRLFLSLSLFLLTFIIQLAGYNGFIDSTTVTIGWVMMRDLVNMLFVIFLLIIAFGTILGLEQYEWKKLMVKFVLAAILVNFSRVICGLIIDVAQVVMITFVNGIAATAGGNLINAFSLDNLYSFTPDLSPENLNTLDVMISAVAAVAFTGMLMMTMLSIMVMLLFRVIVLWVLIVLSPLAFVMKVIPKTESYSSQWWKEFGNHVVAGPILLFFVWLSFITLGNGNIDEEITNASVPAGNLSQTDASSVSGAATSGISDLMGWGKMANFAIAIGMLIAGAKLSQQFSVEGGNMMGGVRDFGKKVAATAAGVGLGMWAYNTLKGGASKTGHWGKQKGIDALTDYGSMARSGVNIFKNKTLSKVPGIGTVVNWSARRAKGARTLKDASEKSDKLLAREQSSGWKGDLKRQIEGQLEATEERSKVRDRAGVDEAKLKHLNTERIKDGKGTGKTWGQEAAGYKTEADAAAHNVSGLITGIQATDRERDMAAFAASAQALETAKKNTESAEVHTLRVSIENNDQRQQDREQELVGPERKAGDEFGEQYKILDGQLATQWTEAGEEFTKISNRYVAESSEPDDNLRTKGGDWYLGKTKLEKEKEELLQKLKKTQTGTKAHTGLLEDIQTKNVEIEAFEAKMPEELSTAKQTVERLEQERLTVNSNFTVGKKRLNDEIEKKMAQDPELKSLKIEKKQNQKIIAEAKKTQEASPEFKVADRRRQIMEAYIAENPVAEEKRKTLEKELEEKGLRKQFLKEAKGNNPGKSSEEVSAIADGMFKDEVNRRLGKEFLIEHFKVHPELIGGDLLKKRLDAMVASEMVKHDVGYGVNPGLAGADVKMWEDLHRAVDAEHPDWGADKKKPELWRRYLQASGQAPQTSIKEMGSAIDEEAGRLANEFTTEKVIPGLVGAGARATRAELLDEAAQKRLEAAKGGSKEEALKIPAIRALFEATQKSVVVAEGAQKAVDMVKEEMLQGIYSEGLKDLKTQHEAAQKKHSLELAAARERAKESPDHDVLSAILRKIDEENKILNKKSIGAKTALANVKAGYFAEHTGIAKQEMLDEADDQYSMERYGNHTQSTAMKSLINKKMQEYTGVEREQAVTMAVDNFAHAQAIKESGGELARDQEAMMMAGITFLTKEAWSDDMLAEIVNRIKASNRGELTGEARGQGELLKKLFEDRLQWGGIDGNDPDLNNFVNQSSNKRTNDLHRLIALGGDADLMMSENAVLKHMKDTGKGYGDAFKSLVEKVSDSSKGFGDIAKDLGFEGMRLQNQLRAFTNNFKLGKGVNAEAGWKTYQDKINSHAESYQFLADAKKMALNVAHLDDGGHTYFDMKEKMFRGQDADDAMNFILGDWRKLGSEERMRRLKTHSNGQMNEDSQTIAIDMRNAKALRETYQNVTTEHNFNRQDGRNIDHLAGLAAGEKAVIDPKTGRMIIGGVTSAMQTSTFGHLDTLEKRQEAALRQLADNFAVTMDNAPIALAAALGMRSNMDFDEATAGHFNLMLPEGEAILSNGSREIKTTADMLEFIERYRSGINRKEQGALNRVAIQRAYNSQANRSPGKNDDGQMAA</sequence>
<feature type="region of interest" description="Disordered" evidence="2">
    <location>
        <begin position="594"/>
        <end position="616"/>
    </location>
</feature>
<feature type="transmembrane region" description="Helical" evidence="3">
    <location>
        <begin position="84"/>
        <end position="101"/>
    </location>
</feature>
<feature type="region of interest" description="Disordered" evidence="2">
    <location>
        <begin position="1623"/>
        <end position="1642"/>
    </location>
</feature>
<feature type="transmembrane region" description="Helical" evidence="3">
    <location>
        <begin position="285"/>
        <end position="303"/>
    </location>
</feature>
<feature type="transmembrane region" description="Helical" evidence="3">
    <location>
        <begin position="121"/>
        <end position="141"/>
    </location>
</feature>
<feature type="transmembrane region" description="Helical" evidence="3">
    <location>
        <begin position="153"/>
        <end position="171"/>
    </location>
</feature>
<feature type="compositionally biased region" description="Basic and acidic residues" evidence="2">
    <location>
        <begin position="597"/>
        <end position="616"/>
    </location>
</feature>
<evidence type="ECO:0000256" key="1">
    <source>
        <dbReference type="SAM" id="Coils"/>
    </source>
</evidence>
<keyword evidence="3" id="KW-0472">Membrane</keyword>